<keyword evidence="3" id="KW-1185">Reference proteome</keyword>
<dbReference type="Proteomes" id="UP001271640">
    <property type="component" value="Unassembled WGS sequence"/>
</dbReference>
<feature type="transmembrane region" description="Helical" evidence="1">
    <location>
        <begin position="168"/>
        <end position="190"/>
    </location>
</feature>
<feature type="transmembrane region" description="Helical" evidence="1">
    <location>
        <begin position="138"/>
        <end position="156"/>
    </location>
</feature>
<accession>A0ABU4SP44</accession>
<name>A0ABU4SP44_9GAMM</name>
<reference evidence="3" key="1">
    <citation type="journal article" date="2024" name="Toxins">
        <title>Genome Sequence Analysis of Native Xenorhabdus Strains Isolated from Entomopathogenic Nematodes in Argentina.</title>
        <authorList>
            <person name="Palma L."/>
            <person name="Frizzo L."/>
            <person name="Kaiser S."/>
            <person name="Berry C."/>
            <person name="Caballero P."/>
            <person name="Bode H.B."/>
            <person name="Del Valle E.E."/>
        </authorList>
    </citation>
    <scope>NUCLEOTIDE SEQUENCE [LARGE SCALE GENOMIC DNA]</scope>
    <source>
        <strain evidence="3">Reich</strain>
    </source>
</reference>
<keyword evidence="1" id="KW-1133">Transmembrane helix</keyword>
<protein>
    <submittedName>
        <fullName evidence="2">Uncharacterized protein</fullName>
    </submittedName>
</protein>
<evidence type="ECO:0000313" key="2">
    <source>
        <dbReference type="EMBL" id="MDX8000428.1"/>
    </source>
</evidence>
<dbReference type="EMBL" id="VCDP01000059">
    <property type="protein sequence ID" value="MDX8000428.1"/>
    <property type="molecule type" value="Genomic_DNA"/>
</dbReference>
<evidence type="ECO:0000256" key="1">
    <source>
        <dbReference type="SAM" id="Phobius"/>
    </source>
</evidence>
<dbReference type="RefSeq" id="WP_319927136.1">
    <property type="nucleotide sequence ID" value="NZ_VCDO01000019.1"/>
</dbReference>
<organism evidence="2 3">
    <name type="scientific">Xenorhabdus littoralis</name>
    <dbReference type="NCBI Taxonomy" id="2582835"/>
    <lineage>
        <taxon>Bacteria</taxon>
        <taxon>Pseudomonadati</taxon>
        <taxon>Pseudomonadota</taxon>
        <taxon>Gammaproteobacteria</taxon>
        <taxon>Enterobacterales</taxon>
        <taxon>Morganellaceae</taxon>
        <taxon>Xenorhabdus</taxon>
    </lineage>
</organism>
<gene>
    <name evidence="2" type="ORF">FE394_14780</name>
</gene>
<sequence>MIEYILKHGNDMVKILGTIGTFIGIILSVFKKLYTDVSIFRERRAIKYIKYLNQYDSYLDVDDKDYIKYEIASEIMFDVTKIKSDRFRNIFIKLKQKGLDCEYIDNIKKLKVYAFLNSGIIQVKVKSSYYISSCFEKIFSAYFFILAFIVLIVFLSKVDIWINAGGDALDLFLVVFSMILFMGIGAYLLLLSPSKTQIKELNDELAKYKINVAT</sequence>
<evidence type="ECO:0000313" key="3">
    <source>
        <dbReference type="Proteomes" id="UP001271640"/>
    </source>
</evidence>
<keyword evidence="1" id="KW-0472">Membrane</keyword>
<comment type="caution">
    <text evidence="2">The sequence shown here is derived from an EMBL/GenBank/DDBJ whole genome shotgun (WGS) entry which is preliminary data.</text>
</comment>
<proteinExistence type="predicted"/>
<feature type="transmembrane region" description="Helical" evidence="1">
    <location>
        <begin position="12"/>
        <end position="34"/>
    </location>
</feature>
<keyword evidence="1" id="KW-0812">Transmembrane</keyword>